<dbReference type="Gene3D" id="3.40.50.1970">
    <property type="match status" value="1"/>
</dbReference>
<dbReference type="PATRIC" id="fig|1121305.3.peg.1908"/>
<keyword evidence="2" id="KW-1185">Reference proteome</keyword>
<evidence type="ECO:0000313" key="2">
    <source>
        <dbReference type="Proteomes" id="UP000075374"/>
    </source>
</evidence>
<protein>
    <submittedName>
        <fullName evidence="1">NADH-dependent butanol dehydrogenase A</fullName>
        <ecNumber evidence="1">1.1.1.-</ecNumber>
    </submittedName>
</protein>
<sequence>MINFTYHNTTKIIFGKDTESQVGDEIKKFGNRVLLHYGEGSIKNLAFMIKSLNL</sequence>
<comment type="caution">
    <text evidence="1">The sequence shown here is derived from an EMBL/GenBank/DDBJ whole genome shotgun (WGS) entry which is preliminary data.</text>
</comment>
<dbReference type="Proteomes" id="UP000075374">
    <property type="component" value="Unassembled WGS sequence"/>
</dbReference>
<dbReference type="SUPFAM" id="SSF56796">
    <property type="entry name" value="Dehydroquinate synthase-like"/>
    <property type="match status" value="1"/>
</dbReference>
<dbReference type="EC" id="1.1.1.-" evidence="1"/>
<dbReference type="GO" id="GO:0016491">
    <property type="term" value="F:oxidoreductase activity"/>
    <property type="evidence" value="ECO:0007669"/>
    <property type="project" value="UniProtKB-KW"/>
</dbReference>
<evidence type="ECO:0000313" key="1">
    <source>
        <dbReference type="EMBL" id="KYH28412.1"/>
    </source>
</evidence>
<accession>A0A151ALB2</accession>
<reference evidence="1 2" key="1">
    <citation type="submission" date="2016-02" db="EMBL/GenBank/DDBJ databases">
        <title>Genome sequence of Clostridium colicanis DSM 13634.</title>
        <authorList>
            <person name="Poehlein A."/>
            <person name="Daniel R."/>
        </authorList>
    </citation>
    <scope>NUCLEOTIDE SEQUENCE [LARGE SCALE GENOMIC DNA]</scope>
    <source>
        <strain evidence="1 2">DSM 13634</strain>
    </source>
</reference>
<keyword evidence="1" id="KW-0560">Oxidoreductase</keyword>
<dbReference type="EMBL" id="LTBB01000010">
    <property type="protein sequence ID" value="KYH28412.1"/>
    <property type="molecule type" value="Genomic_DNA"/>
</dbReference>
<name>A0A151ALB2_9CLOT</name>
<gene>
    <name evidence="1" type="primary">bdhA_2</name>
    <name evidence="1" type="ORF">CLCOL_19040</name>
</gene>
<dbReference type="AlphaFoldDB" id="A0A151ALB2"/>
<dbReference type="STRING" id="1121305.CLCOL_19040"/>
<proteinExistence type="predicted"/>
<organism evidence="1 2">
    <name type="scientific">Clostridium colicanis DSM 13634</name>
    <dbReference type="NCBI Taxonomy" id="1121305"/>
    <lineage>
        <taxon>Bacteria</taxon>
        <taxon>Bacillati</taxon>
        <taxon>Bacillota</taxon>
        <taxon>Clostridia</taxon>
        <taxon>Eubacteriales</taxon>
        <taxon>Clostridiaceae</taxon>
        <taxon>Clostridium</taxon>
    </lineage>
</organism>